<name>A0ABR2L2Z5_9EUKA</name>
<protein>
    <recommendedName>
        <fullName evidence="3">DUF3447 domain-containing protein</fullName>
    </recommendedName>
</protein>
<sequence>MKQKAILLFLLQEEILAIDQPIASLMNKYKYDSFHYPLFYFPEIKPFEHKRRLHDLQKEVPENLEEIRKIGENDSELCKIIRKDSVEEFIAYINITKTKLDEKIDPSINETNHFLIKNKPELIEYAAFYGSIEIIKYLQSQNIELKPSLWLYSIHSNKIEMIQFLEENKVEPEDKTYEKCLKESVKCHHNDIANYIKEKYVKEEEVNYFKGKRFNVNVLIVYAFYYYNYNYFPKGLHNHFCMSYLCQYDYYELIELLLKMKKINVNVDVVLLYFFLELTIKYVL</sequence>
<accession>A0ABR2L2Z5</accession>
<reference evidence="1 2" key="1">
    <citation type="submission" date="2024-04" db="EMBL/GenBank/DDBJ databases">
        <title>Tritrichomonas musculus Genome.</title>
        <authorList>
            <person name="Alves-Ferreira E."/>
            <person name="Grigg M."/>
            <person name="Lorenzi H."/>
            <person name="Galac M."/>
        </authorList>
    </citation>
    <scope>NUCLEOTIDE SEQUENCE [LARGE SCALE GENOMIC DNA]</scope>
    <source>
        <strain evidence="1 2">EAF2021</strain>
    </source>
</reference>
<evidence type="ECO:0000313" key="1">
    <source>
        <dbReference type="EMBL" id="KAK8897730.1"/>
    </source>
</evidence>
<dbReference type="EMBL" id="JAPFFF010000002">
    <property type="protein sequence ID" value="KAK8897730.1"/>
    <property type="molecule type" value="Genomic_DNA"/>
</dbReference>
<dbReference type="Proteomes" id="UP001470230">
    <property type="component" value="Unassembled WGS sequence"/>
</dbReference>
<evidence type="ECO:0000313" key="2">
    <source>
        <dbReference type="Proteomes" id="UP001470230"/>
    </source>
</evidence>
<dbReference type="PANTHER" id="PTHR24159">
    <property type="match status" value="1"/>
</dbReference>
<dbReference type="PANTHER" id="PTHR24159:SF5">
    <property type="entry name" value="ANK_REP_REGION DOMAIN-CONTAINING PROTEIN"/>
    <property type="match status" value="1"/>
</dbReference>
<dbReference type="SUPFAM" id="SSF48403">
    <property type="entry name" value="Ankyrin repeat"/>
    <property type="match status" value="1"/>
</dbReference>
<gene>
    <name evidence="1" type="ORF">M9Y10_015695</name>
</gene>
<keyword evidence="2" id="KW-1185">Reference proteome</keyword>
<proteinExistence type="predicted"/>
<organism evidence="1 2">
    <name type="scientific">Tritrichomonas musculus</name>
    <dbReference type="NCBI Taxonomy" id="1915356"/>
    <lineage>
        <taxon>Eukaryota</taxon>
        <taxon>Metamonada</taxon>
        <taxon>Parabasalia</taxon>
        <taxon>Tritrichomonadida</taxon>
        <taxon>Tritrichomonadidae</taxon>
        <taxon>Tritrichomonas</taxon>
    </lineage>
</organism>
<evidence type="ECO:0008006" key="3">
    <source>
        <dbReference type="Google" id="ProtNLM"/>
    </source>
</evidence>
<dbReference type="InterPro" id="IPR036770">
    <property type="entry name" value="Ankyrin_rpt-contain_sf"/>
</dbReference>
<comment type="caution">
    <text evidence="1">The sequence shown here is derived from an EMBL/GenBank/DDBJ whole genome shotgun (WGS) entry which is preliminary data.</text>
</comment>